<keyword evidence="2" id="KW-1185">Reference proteome</keyword>
<reference evidence="1 2" key="1">
    <citation type="submission" date="2018-07" db="EMBL/GenBank/DDBJ databases">
        <title>Genome sequence of Nitratireductor thuwali#1536.</title>
        <authorList>
            <person name="Michoud G."/>
            <person name="Merlino G."/>
            <person name="Sefrji F.O."/>
            <person name="Daffonchio D."/>
        </authorList>
    </citation>
    <scope>NUCLEOTIDE SEQUENCE [LARGE SCALE GENOMIC DNA]</scope>
    <source>
        <strain evidence="2">Nit1536</strain>
    </source>
</reference>
<sequence>MLYLLVGVFCVSSADFRHIAFGGGPGNCERLFRAAVTAYCSLSRPTREEVVQLDDLALGLFDRVSTEARRFAAAALSECDPAPGGLVKRLCDEPVETAAPLLVRSTALTDVDLIALIARHGLAHARVIARRENLHPMVAALVRALLSRVEKASSGPEPRSAATAVEEMREQLRGLMSEAAGTAATEAAEPALPDTREAYDALREAALAVGPAKLPETLSRLLAISPAVAARLCDGVTYSALMPALRALGLDTEKAFLITAAVYPSQVAFPAGIRLFLERYRALDAETAREKLALWRKRSAEETGALARYAVQGSTSVI</sequence>
<dbReference type="Proteomes" id="UP001342418">
    <property type="component" value="Chromosome"/>
</dbReference>
<proteinExistence type="predicted"/>
<gene>
    <name evidence="1" type="ORF">NTH_03387</name>
</gene>
<organism evidence="1 2">
    <name type="scientific">Nitratireductor thuwali</name>
    <dbReference type="NCBI Taxonomy" id="2267699"/>
    <lineage>
        <taxon>Bacteria</taxon>
        <taxon>Pseudomonadati</taxon>
        <taxon>Pseudomonadota</taxon>
        <taxon>Alphaproteobacteria</taxon>
        <taxon>Hyphomicrobiales</taxon>
        <taxon>Phyllobacteriaceae</taxon>
        <taxon>Nitratireductor</taxon>
    </lineage>
</organism>
<evidence type="ECO:0000313" key="2">
    <source>
        <dbReference type="Proteomes" id="UP001342418"/>
    </source>
</evidence>
<evidence type="ECO:0008006" key="3">
    <source>
        <dbReference type="Google" id="ProtNLM"/>
    </source>
</evidence>
<name>A0ABY5MNS6_9HYPH</name>
<protein>
    <recommendedName>
        <fullName evidence="3">DUF2336 domain-containing protein</fullName>
    </recommendedName>
</protein>
<evidence type="ECO:0000313" key="1">
    <source>
        <dbReference type="EMBL" id="UUP18901.1"/>
    </source>
</evidence>
<dbReference type="EMBL" id="CP030941">
    <property type="protein sequence ID" value="UUP18901.1"/>
    <property type="molecule type" value="Genomic_DNA"/>
</dbReference>
<accession>A0ABY5MNS6</accession>